<dbReference type="InterPro" id="IPR003856">
    <property type="entry name" value="LPS_length_determ_N"/>
</dbReference>
<keyword evidence="10" id="KW-1185">Reference proteome</keyword>
<dbReference type="RefSeq" id="WP_013686490.1">
    <property type="nucleotide sequence ID" value="NC_015321.1"/>
</dbReference>
<evidence type="ECO:0000256" key="6">
    <source>
        <dbReference type="SAM" id="Coils"/>
    </source>
</evidence>
<evidence type="ECO:0000256" key="1">
    <source>
        <dbReference type="ARBA" id="ARBA00004651"/>
    </source>
</evidence>
<evidence type="ECO:0000256" key="3">
    <source>
        <dbReference type="ARBA" id="ARBA00022692"/>
    </source>
</evidence>
<dbReference type="eggNOG" id="COG3206">
    <property type="taxonomic scope" value="Bacteria"/>
</dbReference>
<feature type="transmembrane region" description="Helical" evidence="7">
    <location>
        <begin position="25"/>
        <end position="48"/>
    </location>
</feature>
<reference evidence="10" key="2">
    <citation type="submission" date="2011-02" db="EMBL/GenBank/DDBJ databases">
        <title>The complete genome of Fluviicola taffensis DSM 16823.</title>
        <authorList>
            <consortium name="US DOE Joint Genome Institute (JGI-PGF)"/>
            <person name="Lucas S."/>
            <person name="Copeland A."/>
            <person name="Lapidus A."/>
            <person name="Bruce D."/>
            <person name="Goodwin L."/>
            <person name="Pitluck S."/>
            <person name="Kyrpides N."/>
            <person name="Mavromatis K."/>
            <person name="Ivanova N."/>
            <person name="Mikhailova N."/>
            <person name="Pagani I."/>
            <person name="Chertkov O."/>
            <person name="Detter J.C."/>
            <person name="Han C."/>
            <person name="Tapia R."/>
            <person name="Land M."/>
            <person name="Hauser L."/>
            <person name="Markowitz V."/>
            <person name="Cheng J.-F."/>
            <person name="Hugenholtz P."/>
            <person name="Woyke T."/>
            <person name="Wu D."/>
            <person name="Tindall B."/>
            <person name="Pomrenke H.G."/>
            <person name="Brambilla E."/>
            <person name="Klenk H.-P."/>
            <person name="Eisen J.A."/>
        </authorList>
    </citation>
    <scope>NUCLEOTIDE SEQUENCE [LARGE SCALE GENOMIC DNA]</scope>
    <source>
        <strain evidence="10">DSM 16823 / RW262 / RW262</strain>
    </source>
</reference>
<keyword evidence="5 7" id="KW-0472">Membrane</keyword>
<dbReference type="Pfam" id="PF02706">
    <property type="entry name" value="Wzz"/>
    <property type="match status" value="1"/>
</dbReference>
<dbReference type="EMBL" id="CP002542">
    <property type="protein sequence ID" value="AEA43720.1"/>
    <property type="molecule type" value="Genomic_DNA"/>
</dbReference>
<evidence type="ECO:0000256" key="5">
    <source>
        <dbReference type="ARBA" id="ARBA00023136"/>
    </source>
</evidence>
<keyword evidence="6" id="KW-0175">Coiled coil</keyword>
<dbReference type="OrthoDB" id="1524741at2"/>
<dbReference type="InterPro" id="IPR050445">
    <property type="entry name" value="Bact_polysacc_biosynth/exp"/>
</dbReference>
<evidence type="ECO:0000313" key="10">
    <source>
        <dbReference type="Proteomes" id="UP000007463"/>
    </source>
</evidence>
<feature type="domain" description="Polysaccharide chain length determinant N-terminal" evidence="8">
    <location>
        <begin position="14"/>
        <end position="102"/>
    </location>
</feature>
<evidence type="ECO:0000256" key="7">
    <source>
        <dbReference type="SAM" id="Phobius"/>
    </source>
</evidence>
<reference evidence="9 10" key="1">
    <citation type="journal article" date="2011" name="Stand. Genomic Sci.">
        <title>Complete genome sequence of the gliding freshwater bacterium Fluviicola taffensis type strain (RW262).</title>
        <authorList>
            <person name="Woyke T."/>
            <person name="Chertkov O."/>
            <person name="Lapidus A."/>
            <person name="Nolan M."/>
            <person name="Lucas S."/>
            <person name="Del Rio T.G."/>
            <person name="Tice H."/>
            <person name="Cheng J.F."/>
            <person name="Tapia R."/>
            <person name="Han C."/>
            <person name="Goodwin L."/>
            <person name="Pitluck S."/>
            <person name="Liolios K."/>
            <person name="Pagani I."/>
            <person name="Ivanova N."/>
            <person name="Huntemann M."/>
            <person name="Mavromatis K."/>
            <person name="Mikhailova N."/>
            <person name="Pati A."/>
            <person name="Chen A."/>
            <person name="Palaniappan K."/>
            <person name="Land M."/>
            <person name="Hauser L."/>
            <person name="Brambilla E.M."/>
            <person name="Rohde M."/>
            <person name="Mwirichia R."/>
            <person name="Sikorski J."/>
            <person name="Tindall B.J."/>
            <person name="Goker M."/>
            <person name="Bristow J."/>
            <person name="Eisen J.A."/>
            <person name="Markowitz V."/>
            <person name="Hugenholtz P."/>
            <person name="Klenk H.P."/>
            <person name="Kyrpides N.C."/>
        </authorList>
    </citation>
    <scope>NUCLEOTIDE SEQUENCE [LARGE SCALE GENOMIC DNA]</scope>
    <source>
        <strain evidence="10">DSM 16823 / RW262 / RW262</strain>
    </source>
</reference>
<evidence type="ECO:0000256" key="2">
    <source>
        <dbReference type="ARBA" id="ARBA00022475"/>
    </source>
</evidence>
<dbReference type="STRING" id="755732.Fluta_1728"/>
<evidence type="ECO:0000256" key="4">
    <source>
        <dbReference type="ARBA" id="ARBA00022989"/>
    </source>
</evidence>
<name>F2IHF5_FLUTR</name>
<proteinExistence type="predicted"/>
<dbReference type="PANTHER" id="PTHR32309:SF13">
    <property type="entry name" value="FERRIC ENTEROBACTIN TRANSPORT PROTEIN FEPE"/>
    <property type="match status" value="1"/>
</dbReference>
<dbReference type="PANTHER" id="PTHR32309">
    <property type="entry name" value="TYROSINE-PROTEIN KINASE"/>
    <property type="match status" value="1"/>
</dbReference>
<dbReference type="HOGENOM" id="CLU_989441_0_0_10"/>
<keyword evidence="3 7" id="KW-0812">Transmembrane</keyword>
<dbReference type="GO" id="GO:0004713">
    <property type="term" value="F:protein tyrosine kinase activity"/>
    <property type="evidence" value="ECO:0007669"/>
    <property type="project" value="TreeGrafter"/>
</dbReference>
<feature type="transmembrane region" description="Helical" evidence="7">
    <location>
        <begin position="300"/>
        <end position="320"/>
    </location>
</feature>
<keyword evidence="4 7" id="KW-1133">Transmembrane helix</keyword>
<dbReference type="Proteomes" id="UP000007463">
    <property type="component" value="Chromosome"/>
</dbReference>
<feature type="coiled-coil region" evidence="6">
    <location>
        <begin position="179"/>
        <end position="206"/>
    </location>
</feature>
<dbReference type="AlphaFoldDB" id="F2IHF5"/>
<sequence length="331" mass="37811">MEESSKVMQEQRMNLFVTLWAKRKILIIVTATGLVVSTLVAFLMTPLYRSTAIVFPAATSTVSFSEQRNAKASSMDFGEEEQAEQLIQILQSSKVRDKVVQQFDLMKHYDIDASDVNKHYKLVKEYNGHILFVRTRYGSIQIDVLDKDPQLAADMANKIVDLIDTVKNEMVMERTVPAFEINKRKKEQLEKDKETVLNQLDSLAALGVVPLEGRANLFQAYVEAKNPEDKADFKHRIDINLEFGAVFDGLEYVRNEKIMKLADFAASYEQAESDANTQFNHKFIVERAVVADKKDKPKRLIIMLLATFGTFVFMVFALLLQDKIKELRKLA</sequence>
<accession>F2IHF5</accession>
<keyword evidence="2" id="KW-1003">Cell membrane</keyword>
<gene>
    <name evidence="9" type="ordered locus">Fluta_1728</name>
</gene>
<protein>
    <submittedName>
        <fullName evidence="9">Lipopolysaccharide biosynthesis protein</fullName>
    </submittedName>
</protein>
<evidence type="ECO:0000259" key="8">
    <source>
        <dbReference type="Pfam" id="PF02706"/>
    </source>
</evidence>
<comment type="subcellular location">
    <subcellularLocation>
        <location evidence="1">Cell membrane</location>
        <topology evidence="1">Multi-pass membrane protein</topology>
    </subcellularLocation>
</comment>
<evidence type="ECO:0000313" key="9">
    <source>
        <dbReference type="EMBL" id="AEA43720.1"/>
    </source>
</evidence>
<organism evidence="9 10">
    <name type="scientific">Fluviicola taffensis (strain DSM 16823 / NCIMB 13979 / RW262)</name>
    <dbReference type="NCBI Taxonomy" id="755732"/>
    <lineage>
        <taxon>Bacteria</taxon>
        <taxon>Pseudomonadati</taxon>
        <taxon>Bacteroidota</taxon>
        <taxon>Flavobacteriia</taxon>
        <taxon>Flavobacteriales</taxon>
        <taxon>Crocinitomicaceae</taxon>
        <taxon>Fluviicola</taxon>
    </lineage>
</organism>
<dbReference type="KEGG" id="fte:Fluta_1728"/>
<dbReference type="GO" id="GO:0005886">
    <property type="term" value="C:plasma membrane"/>
    <property type="evidence" value="ECO:0007669"/>
    <property type="project" value="UniProtKB-SubCell"/>
</dbReference>